<evidence type="ECO:0000313" key="3">
    <source>
        <dbReference type="Proteomes" id="UP000318825"/>
    </source>
</evidence>
<feature type="domain" description="Transporter-associated" evidence="1">
    <location>
        <begin position="3"/>
        <end position="50"/>
    </location>
</feature>
<accession>A0A4Y3WBD7</accession>
<dbReference type="Pfam" id="PF03471">
    <property type="entry name" value="CorC_HlyC"/>
    <property type="match status" value="1"/>
</dbReference>
<dbReference type="InterPro" id="IPR016169">
    <property type="entry name" value="FAD-bd_PCMH_sub2"/>
</dbReference>
<proteinExistence type="predicted"/>
<gene>
    <name evidence="2" type="ORF">NWI01_13430</name>
</gene>
<dbReference type="SUPFAM" id="SSF56176">
    <property type="entry name" value="FAD-binding/transporter-associated domain-like"/>
    <property type="match status" value="1"/>
</dbReference>
<protein>
    <recommendedName>
        <fullName evidence="1">Transporter-associated domain-containing protein</fullName>
    </recommendedName>
</protein>
<organism evidence="2 3">
    <name type="scientific">Nitrobacter winogradskyi</name>
    <name type="common">Nitrobacter agilis</name>
    <dbReference type="NCBI Taxonomy" id="913"/>
    <lineage>
        <taxon>Bacteria</taxon>
        <taxon>Pseudomonadati</taxon>
        <taxon>Pseudomonadota</taxon>
        <taxon>Alphaproteobacteria</taxon>
        <taxon>Hyphomicrobiales</taxon>
        <taxon>Nitrobacteraceae</taxon>
        <taxon>Nitrobacter</taxon>
    </lineage>
</organism>
<name>A0A4Y3WBD7_NITWI</name>
<dbReference type="GO" id="GO:0050660">
    <property type="term" value="F:flavin adenine dinucleotide binding"/>
    <property type="evidence" value="ECO:0007669"/>
    <property type="project" value="InterPro"/>
</dbReference>
<dbReference type="Gene3D" id="3.30.465.10">
    <property type="match status" value="1"/>
</dbReference>
<evidence type="ECO:0000259" key="1">
    <source>
        <dbReference type="Pfam" id="PF03471"/>
    </source>
</evidence>
<dbReference type="InterPro" id="IPR005170">
    <property type="entry name" value="Transptr-assoc_dom"/>
</dbReference>
<dbReference type="EMBL" id="BJNF01000029">
    <property type="protein sequence ID" value="GEC15451.1"/>
    <property type="molecule type" value="Genomic_DNA"/>
</dbReference>
<dbReference type="OrthoDB" id="9805314at2"/>
<dbReference type="AlphaFoldDB" id="A0A4Y3WBD7"/>
<dbReference type="Proteomes" id="UP000318825">
    <property type="component" value="Unassembled WGS sequence"/>
</dbReference>
<dbReference type="InterPro" id="IPR036318">
    <property type="entry name" value="FAD-bd_PCMH-like_sf"/>
</dbReference>
<reference evidence="2 3" key="1">
    <citation type="submission" date="2019-06" db="EMBL/GenBank/DDBJ databases">
        <title>Whole genome shotgun sequence of Nitrobacter winogradskyi NBRC 14297.</title>
        <authorList>
            <person name="Hosoyama A."/>
            <person name="Uohara A."/>
            <person name="Ohji S."/>
            <person name="Ichikawa N."/>
        </authorList>
    </citation>
    <scope>NUCLEOTIDE SEQUENCE [LARGE SCALE GENOMIC DNA]</scope>
    <source>
        <strain evidence="2 3">NBRC 14297</strain>
    </source>
</reference>
<evidence type="ECO:0000313" key="2">
    <source>
        <dbReference type="EMBL" id="GEC15451.1"/>
    </source>
</evidence>
<comment type="caution">
    <text evidence="2">The sequence shown here is derived from an EMBL/GenBank/DDBJ whole genome shotgun (WGS) entry which is preliminary data.</text>
</comment>
<sequence>MRRGDGSYLVSGWMPAIEFAELLKIALPASRQYQTFAGFPLQQFGTIPNTVNRRERSYGFVAAALFASSAAMNARVASCRRNVSTGRKRSA</sequence>
<dbReference type="RefSeq" id="WP_141383147.1">
    <property type="nucleotide sequence ID" value="NZ_BJNF01000029.1"/>
</dbReference>